<dbReference type="PANTHER" id="PTHR38813:SF1">
    <property type="entry name" value="TOXIN RELE1-RELATED"/>
    <property type="match status" value="1"/>
</dbReference>
<dbReference type="InterPro" id="IPR052747">
    <property type="entry name" value="TA_system_RelE_toxin"/>
</dbReference>
<dbReference type="EMBL" id="MFZO01000039">
    <property type="protein sequence ID" value="OGK24109.1"/>
    <property type="molecule type" value="Genomic_DNA"/>
</dbReference>
<comment type="caution">
    <text evidence="2">The sequence shown here is derived from an EMBL/GenBank/DDBJ whole genome shotgun (WGS) entry which is preliminary data.</text>
</comment>
<name>A0A1F7GYI6_9BACT</name>
<proteinExistence type="predicted"/>
<dbReference type="InterPro" id="IPR035093">
    <property type="entry name" value="RelE/ParE_toxin_dom_sf"/>
</dbReference>
<sequence length="82" mass="9787">MKLFISKKAEKELDKIPDPIAKNIIKHILTLSTNPYPPNSKKLQGENNYRLRVGSFRAIYYFDKKYHEITIFRVADRKTIYR</sequence>
<dbReference type="Pfam" id="PF05016">
    <property type="entry name" value="ParE_toxin"/>
    <property type="match status" value="1"/>
</dbReference>
<evidence type="ECO:0008006" key="4">
    <source>
        <dbReference type="Google" id="ProtNLM"/>
    </source>
</evidence>
<evidence type="ECO:0000256" key="1">
    <source>
        <dbReference type="ARBA" id="ARBA00022649"/>
    </source>
</evidence>
<dbReference type="PANTHER" id="PTHR38813">
    <property type="match status" value="1"/>
</dbReference>
<dbReference type="InterPro" id="IPR007712">
    <property type="entry name" value="RelE/ParE_toxin"/>
</dbReference>
<reference evidence="2 3" key="1">
    <citation type="journal article" date="2016" name="Nat. Commun.">
        <title>Thousands of microbial genomes shed light on interconnected biogeochemical processes in an aquifer system.</title>
        <authorList>
            <person name="Anantharaman K."/>
            <person name="Brown C.T."/>
            <person name="Hug L.A."/>
            <person name="Sharon I."/>
            <person name="Castelle C.J."/>
            <person name="Probst A.J."/>
            <person name="Thomas B.C."/>
            <person name="Singh A."/>
            <person name="Wilkins M.J."/>
            <person name="Karaoz U."/>
            <person name="Brodie E.L."/>
            <person name="Williams K.H."/>
            <person name="Hubbard S.S."/>
            <person name="Banfield J.F."/>
        </authorList>
    </citation>
    <scope>NUCLEOTIDE SEQUENCE [LARGE SCALE GENOMIC DNA]</scope>
</reference>
<protein>
    <recommendedName>
        <fullName evidence="4">Plasmid stabilization protein</fullName>
    </recommendedName>
</protein>
<dbReference type="SUPFAM" id="SSF143011">
    <property type="entry name" value="RelE-like"/>
    <property type="match status" value="1"/>
</dbReference>
<dbReference type="Proteomes" id="UP000177913">
    <property type="component" value="Unassembled WGS sequence"/>
</dbReference>
<gene>
    <name evidence="2" type="ORF">A3C25_05360</name>
</gene>
<accession>A0A1F7GYI6</accession>
<evidence type="ECO:0000313" key="2">
    <source>
        <dbReference type="EMBL" id="OGK24109.1"/>
    </source>
</evidence>
<dbReference type="Gene3D" id="3.30.2310.20">
    <property type="entry name" value="RelE-like"/>
    <property type="match status" value="1"/>
</dbReference>
<dbReference type="AlphaFoldDB" id="A0A1F7GYI6"/>
<evidence type="ECO:0000313" key="3">
    <source>
        <dbReference type="Proteomes" id="UP000177913"/>
    </source>
</evidence>
<keyword evidence="1" id="KW-1277">Toxin-antitoxin system</keyword>
<organism evidence="2 3">
    <name type="scientific">Candidatus Roizmanbacteria bacterium RIFCSPHIGHO2_02_FULL_38_11</name>
    <dbReference type="NCBI Taxonomy" id="1802039"/>
    <lineage>
        <taxon>Bacteria</taxon>
        <taxon>Candidatus Roizmaniibacteriota</taxon>
    </lineage>
</organism>